<evidence type="ECO:0000256" key="1">
    <source>
        <dbReference type="SAM" id="Phobius"/>
    </source>
</evidence>
<protein>
    <submittedName>
        <fullName evidence="2">Uncharacterized protein</fullName>
    </submittedName>
</protein>
<evidence type="ECO:0000313" key="3">
    <source>
        <dbReference type="Proteomes" id="UP000070383"/>
    </source>
</evidence>
<dbReference type="RefSeq" id="WP_060929310.1">
    <property type="nucleotide sequence ID" value="NZ_KQ955274.1"/>
</dbReference>
<accession>A0A133KF55</accession>
<reference evidence="3" key="1">
    <citation type="submission" date="2016-01" db="EMBL/GenBank/DDBJ databases">
        <authorList>
            <person name="Mitreva M."/>
            <person name="Pepin K.H."/>
            <person name="Mihindukulasuriya K.A."/>
            <person name="Fulton R."/>
            <person name="Fronick C."/>
            <person name="O'Laughlin M."/>
            <person name="Miner T."/>
            <person name="Herter B."/>
            <person name="Rosa B.A."/>
            <person name="Cordes M."/>
            <person name="Tomlinson C."/>
            <person name="Wollam A."/>
            <person name="Palsikar V.B."/>
            <person name="Mardis E.R."/>
            <person name="Wilson R.K."/>
        </authorList>
    </citation>
    <scope>NUCLEOTIDE SEQUENCE [LARGE SCALE GENOMIC DNA]</scope>
    <source>
        <strain evidence="3">MJR8151</strain>
    </source>
</reference>
<keyword evidence="1" id="KW-0812">Transmembrane</keyword>
<keyword evidence="3" id="KW-1185">Reference proteome</keyword>
<gene>
    <name evidence="2" type="ORF">HMPREF3200_00873</name>
</gene>
<organism evidence="2 3">
    <name type="scientific">Anaerococcus tetradius</name>
    <dbReference type="NCBI Taxonomy" id="33036"/>
    <lineage>
        <taxon>Bacteria</taxon>
        <taxon>Bacillati</taxon>
        <taxon>Bacillota</taxon>
        <taxon>Tissierellia</taxon>
        <taxon>Tissierellales</taxon>
        <taxon>Peptoniphilaceae</taxon>
        <taxon>Anaerococcus</taxon>
    </lineage>
</organism>
<proteinExistence type="predicted"/>
<name>A0A133KF55_9FIRM</name>
<dbReference type="PATRIC" id="fig|33036.3.peg.866"/>
<comment type="caution">
    <text evidence="2">The sequence shown here is derived from an EMBL/GenBank/DDBJ whole genome shotgun (WGS) entry which is preliminary data.</text>
</comment>
<keyword evidence="1" id="KW-1133">Transmembrane helix</keyword>
<feature type="transmembrane region" description="Helical" evidence="1">
    <location>
        <begin position="65"/>
        <end position="83"/>
    </location>
</feature>
<dbReference type="OrthoDB" id="2087093at2"/>
<feature type="transmembrane region" description="Helical" evidence="1">
    <location>
        <begin position="35"/>
        <end position="53"/>
    </location>
</feature>
<dbReference type="Proteomes" id="UP000070383">
    <property type="component" value="Unassembled WGS sequence"/>
</dbReference>
<dbReference type="InterPro" id="IPR043753">
    <property type="entry name" value="DUF5699"/>
</dbReference>
<feature type="transmembrane region" description="Helical" evidence="1">
    <location>
        <begin position="7"/>
        <end position="29"/>
    </location>
</feature>
<keyword evidence="1" id="KW-0472">Membrane</keyword>
<dbReference type="AlphaFoldDB" id="A0A133KF55"/>
<dbReference type="STRING" id="33036.HMPREF3200_00873"/>
<dbReference type="Pfam" id="PF18956">
    <property type="entry name" value="DUF5699"/>
    <property type="match status" value="1"/>
</dbReference>
<evidence type="ECO:0000313" key="2">
    <source>
        <dbReference type="EMBL" id="KWZ78181.1"/>
    </source>
</evidence>
<sequence>MIIFRVFFKIILFPIRIALSIIILFLTFVLGLSTIFFKLISFIAIMGFLGSVYHGEKALAIDAFILAYLFSPYGLPVLGYFIIEVIEGVNERIKTI</sequence>
<dbReference type="EMBL" id="LRPM01000032">
    <property type="protein sequence ID" value="KWZ78181.1"/>
    <property type="molecule type" value="Genomic_DNA"/>
</dbReference>